<gene>
    <name evidence="2" type="ORF">E1J38_014775</name>
</gene>
<evidence type="ECO:0000313" key="2">
    <source>
        <dbReference type="EMBL" id="TWO30399.1"/>
    </source>
</evidence>
<dbReference type="RefSeq" id="WP_133357630.1">
    <property type="nucleotide sequence ID" value="NZ_SMZJ02000022.1"/>
</dbReference>
<dbReference type="AlphaFoldDB" id="A0A562Y8H6"/>
<evidence type="ECO:0000256" key="1">
    <source>
        <dbReference type="SAM" id="Phobius"/>
    </source>
</evidence>
<sequence>MEDTFSGIITFLILLLIIFFLWFIPIWYGLKWAKIKKVSKLWMLFGIHPMTGWIAYLILRYGIDPRKQCAKCKESIKIEAEICRYCGNQMSKEDINFAIKEFEKRKNSRIAE</sequence>
<reference evidence="2 3" key="2">
    <citation type="submission" date="2019-07" db="EMBL/GenBank/DDBJ databases">
        <title>Seonamhaeicola sp. W255 draft genome.</title>
        <authorList>
            <person name="Zhang X.-Y."/>
            <person name="Zhang R."/>
            <person name="Zhong Y.-L."/>
            <person name="Du Z.-J."/>
        </authorList>
    </citation>
    <scope>NUCLEOTIDE SEQUENCE [LARGE SCALE GENOMIC DNA]</scope>
    <source>
        <strain evidence="2 3">W255</strain>
    </source>
</reference>
<keyword evidence="1" id="KW-0812">Transmembrane</keyword>
<keyword evidence="1" id="KW-1133">Transmembrane helix</keyword>
<evidence type="ECO:0000313" key="3">
    <source>
        <dbReference type="Proteomes" id="UP000295814"/>
    </source>
</evidence>
<protein>
    <submittedName>
        <fullName evidence="2">Uncharacterized protein</fullName>
    </submittedName>
</protein>
<dbReference type="Proteomes" id="UP000295814">
    <property type="component" value="Unassembled WGS sequence"/>
</dbReference>
<dbReference type="OrthoDB" id="1443486at2"/>
<dbReference type="EMBL" id="SMZJ02000022">
    <property type="protein sequence ID" value="TWO30399.1"/>
    <property type="molecule type" value="Genomic_DNA"/>
</dbReference>
<comment type="caution">
    <text evidence="2">The sequence shown here is derived from an EMBL/GenBank/DDBJ whole genome shotgun (WGS) entry which is preliminary data.</text>
</comment>
<proteinExistence type="predicted"/>
<reference evidence="2 3" key="1">
    <citation type="submission" date="2019-03" db="EMBL/GenBank/DDBJ databases">
        <authorList>
            <person name="Zhong Y.L."/>
        </authorList>
    </citation>
    <scope>NUCLEOTIDE SEQUENCE [LARGE SCALE GENOMIC DNA]</scope>
    <source>
        <strain evidence="2 3">W255</strain>
    </source>
</reference>
<feature type="transmembrane region" description="Helical" evidence="1">
    <location>
        <begin position="6"/>
        <end position="30"/>
    </location>
</feature>
<keyword evidence="1" id="KW-0472">Membrane</keyword>
<feature type="transmembrane region" description="Helical" evidence="1">
    <location>
        <begin position="42"/>
        <end position="63"/>
    </location>
</feature>
<accession>A0A562Y8H6</accession>
<name>A0A562Y8H6_9FLAO</name>
<organism evidence="2 3">
    <name type="scientific">Seonamhaeicola sediminis</name>
    <dbReference type="NCBI Taxonomy" id="2528206"/>
    <lineage>
        <taxon>Bacteria</taxon>
        <taxon>Pseudomonadati</taxon>
        <taxon>Bacteroidota</taxon>
        <taxon>Flavobacteriia</taxon>
        <taxon>Flavobacteriales</taxon>
        <taxon>Flavobacteriaceae</taxon>
    </lineage>
</organism>
<keyword evidence="3" id="KW-1185">Reference proteome</keyword>